<dbReference type="InterPro" id="IPR051398">
    <property type="entry name" value="Polysacch_Deacetylase"/>
</dbReference>
<keyword evidence="4" id="KW-0858">Xylan degradation</keyword>
<proteinExistence type="predicted"/>
<dbReference type="Proteomes" id="UP000237819">
    <property type="component" value="Unassembled WGS sequence"/>
</dbReference>
<keyword evidence="4" id="KW-0119">Carbohydrate metabolism</keyword>
<dbReference type="PANTHER" id="PTHR34216">
    <property type="match status" value="1"/>
</dbReference>
<organism evidence="4 5">
    <name type="scientific">Blastopirellula marina</name>
    <dbReference type="NCBI Taxonomy" id="124"/>
    <lineage>
        <taxon>Bacteria</taxon>
        <taxon>Pseudomonadati</taxon>
        <taxon>Planctomycetota</taxon>
        <taxon>Planctomycetia</taxon>
        <taxon>Pirellulales</taxon>
        <taxon>Pirellulaceae</taxon>
        <taxon>Blastopirellula</taxon>
    </lineage>
</organism>
<dbReference type="AlphaFoldDB" id="A0A2S8GFH9"/>
<evidence type="ECO:0000313" key="4">
    <source>
        <dbReference type="EMBL" id="PQO43060.1"/>
    </source>
</evidence>
<dbReference type="Pfam" id="PF01522">
    <property type="entry name" value="Polysacc_deac_1"/>
    <property type="match status" value="1"/>
</dbReference>
<evidence type="ECO:0000313" key="5">
    <source>
        <dbReference type="Proteomes" id="UP000237819"/>
    </source>
</evidence>
<keyword evidence="4" id="KW-0326">Glycosidase</keyword>
<dbReference type="InterPro" id="IPR002509">
    <property type="entry name" value="NODB_dom"/>
</dbReference>
<dbReference type="GO" id="GO:0016798">
    <property type="term" value="F:hydrolase activity, acting on glycosyl bonds"/>
    <property type="evidence" value="ECO:0007669"/>
    <property type="project" value="UniProtKB-KW"/>
</dbReference>
<dbReference type="SUPFAM" id="SSF88713">
    <property type="entry name" value="Glycoside hydrolase/deacetylase"/>
    <property type="match status" value="1"/>
</dbReference>
<dbReference type="PROSITE" id="PS51677">
    <property type="entry name" value="NODB"/>
    <property type="match status" value="1"/>
</dbReference>
<dbReference type="GO" id="GO:0045493">
    <property type="term" value="P:xylan catabolic process"/>
    <property type="evidence" value="ECO:0007669"/>
    <property type="project" value="UniProtKB-KW"/>
</dbReference>
<sequence>MNIWRERLIDCYYGATLPWRLRWNHRHARVGLSPVMILFYHRVADDHLSSWTISNRQFERHLDWIGQRFEFVSLAAAQQRIAQRYNPHPAVAITFDDGYAENCEKALPLLVKRKIPFTYFVSTGNILTGRPFPHEADADYQAPVNTIKQLRNLAAAGGEIGAHTRFHADLGSIDDEDRLYDEVVLATRDLAAEIGQPIRYFAFPYGLPNNLNDRAFQMCRDEGLLGVCSAYGGYNMPGDDPFHLQRIHGDPQLSRLRNWLTIDPRKLSVPRYMPEMTPGPLAEAACPAEATGAMA</sequence>
<dbReference type="EMBL" id="PUHZ01000024">
    <property type="protein sequence ID" value="PQO43060.1"/>
    <property type="molecule type" value="Genomic_DNA"/>
</dbReference>
<accession>A0A2S8GFH9</accession>
<dbReference type="GO" id="GO:0005576">
    <property type="term" value="C:extracellular region"/>
    <property type="evidence" value="ECO:0007669"/>
    <property type="project" value="UniProtKB-SubCell"/>
</dbReference>
<dbReference type="CDD" id="cd10918">
    <property type="entry name" value="CE4_NodB_like_5s_6s"/>
    <property type="match status" value="1"/>
</dbReference>
<protein>
    <submittedName>
        <fullName evidence="4">Xylanase</fullName>
    </submittedName>
</protein>
<name>A0A2S8GFH9_9BACT</name>
<evidence type="ECO:0000259" key="3">
    <source>
        <dbReference type="PROSITE" id="PS51677"/>
    </source>
</evidence>
<gene>
    <name evidence="4" type="ORF">C5Y93_25435</name>
</gene>
<comment type="subcellular location">
    <subcellularLocation>
        <location evidence="1">Secreted</location>
    </subcellularLocation>
</comment>
<evidence type="ECO:0000256" key="1">
    <source>
        <dbReference type="ARBA" id="ARBA00004613"/>
    </source>
</evidence>
<keyword evidence="4" id="KW-0624">Polysaccharide degradation</keyword>
<comment type="caution">
    <text evidence="4">The sequence shown here is derived from an EMBL/GenBank/DDBJ whole genome shotgun (WGS) entry which is preliminary data.</text>
</comment>
<dbReference type="RefSeq" id="WP_105338272.1">
    <property type="nucleotide sequence ID" value="NZ_PUHZ01000024.1"/>
</dbReference>
<reference evidence="4 5" key="1">
    <citation type="submission" date="2018-02" db="EMBL/GenBank/DDBJ databases">
        <title>Comparative genomes isolates from brazilian mangrove.</title>
        <authorList>
            <person name="Araujo J.E."/>
            <person name="Taketani R.G."/>
            <person name="Silva M.C.P."/>
            <person name="Loureco M.V."/>
            <person name="Andreote F.D."/>
        </authorList>
    </citation>
    <scope>NUCLEOTIDE SEQUENCE [LARGE SCALE GENOMIC DNA]</scope>
    <source>
        <strain evidence="4 5">Nap-Phe MGV</strain>
    </source>
</reference>
<keyword evidence="4" id="KW-0378">Hydrolase</keyword>
<dbReference type="Gene3D" id="3.20.20.370">
    <property type="entry name" value="Glycoside hydrolase/deacetylase"/>
    <property type="match status" value="1"/>
</dbReference>
<evidence type="ECO:0000256" key="2">
    <source>
        <dbReference type="ARBA" id="ARBA00022729"/>
    </source>
</evidence>
<feature type="domain" description="NodB homology" evidence="3">
    <location>
        <begin position="89"/>
        <end position="295"/>
    </location>
</feature>
<dbReference type="GO" id="GO:0016810">
    <property type="term" value="F:hydrolase activity, acting on carbon-nitrogen (but not peptide) bonds"/>
    <property type="evidence" value="ECO:0007669"/>
    <property type="project" value="InterPro"/>
</dbReference>
<dbReference type="PANTHER" id="PTHR34216:SF3">
    <property type="entry name" value="POLY-BETA-1,6-N-ACETYL-D-GLUCOSAMINE N-DEACETYLASE"/>
    <property type="match status" value="1"/>
</dbReference>
<keyword evidence="2" id="KW-0732">Signal</keyword>
<dbReference type="OrthoDB" id="9778320at2"/>
<dbReference type="InterPro" id="IPR011330">
    <property type="entry name" value="Glyco_hydro/deAcase_b/a-brl"/>
</dbReference>